<dbReference type="PANTHER" id="PTHR42697">
    <property type="entry name" value="ENDONUCLEASE 8"/>
    <property type="match status" value="1"/>
</dbReference>
<dbReference type="SMART" id="SM01232">
    <property type="entry name" value="H2TH"/>
    <property type="match status" value="1"/>
</dbReference>
<protein>
    <recommendedName>
        <fullName evidence="2">DNA-(apurinic or apyrimidinic site) lyase</fullName>
        <ecNumber evidence="2">4.2.99.18</ecNumber>
    </recommendedName>
</protein>
<evidence type="ECO:0000256" key="3">
    <source>
        <dbReference type="ARBA" id="ARBA00022723"/>
    </source>
</evidence>
<keyword evidence="8" id="KW-0238">DNA-binding</keyword>
<comment type="similarity">
    <text evidence="1">Belongs to the FPG family.</text>
</comment>
<evidence type="ECO:0000259" key="15">
    <source>
        <dbReference type="PROSITE" id="PS51068"/>
    </source>
</evidence>
<dbReference type="PROSITE" id="PS51068">
    <property type="entry name" value="FPG_CAT"/>
    <property type="match status" value="1"/>
</dbReference>
<keyword evidence="11" id="KW-0511">Multifunctional enzyme</keyword>
<dbReference type="InterPro" id="IPR000214">
    <property type="entry name" value="Znf_DNA_glyclase/AP_lyase"/>
</dbReference>
<evidence type="ECO:0000256" key="7">
    <source>
        <dbReference type="ARBA" id="ARBA00022833"/>
    </source>
</evidence>
<keyword evidence="3" id="KW-0479">Metal-binding</keyword>
<evidence type="ECO:0000256" key="9">
    <source>
        <dbReference type="ARBA" id="ARBA00023204"/>
    </source>
</evidence>
<gene>
    <name evidence="16" type="ORF">H9Q16_19705</name>
</gene>
<dbReference type="Proteomes" id="UP000635142">
    <property type="component" value="Unassembled WGS sequence"/>
</dbReference>
<dbReference type="Gene3D" id="3.20.190.10">
    <property type="entry name" value="MutM-like, N-terminal"/>
    <property type="match status" value="1"/>
</dbReference>
<evidence type="ECO:0000256" key="10">
    <source>
        <dbReference type="ARBA" id="ARBA00023239"/>
    </source>
</evidence>
<keyword evidence="10" id="KW-0456">Lyase</keyword>
<proteinExistence type="inferred from homology"/>
<evidence type="ECO:0000313" key="17">
    <source>
        <dbReference type="Proteomes" id="UP000635142"/>
    </source>
</evidence>
<dbReference type="SUPFAM" id="SSF46946">
    <property type="entry name" value="S13-like H2TH domain"/>
    <property type="match status" value="1"/>
</dbReference>
<dbReference type="EMBL" id="JACTAG010000004">
    <property type="protein sequence ID" value="MBD3666171.1"/>
    <property type="molecule type" value="Genomic_DNA"/>
</dbReference>
<dbReference type="SUPFAM" id="SSF81624">
    <property type="entry name" value="N-terminal domain of MutM-like DNA repair proteins"/>
    <property type="match status" value="1"/>
</dbReference>
<dbReference type="InterPro" id="IPR010979">
    <property type="entry name" value="Ribosomal_uS13-like_H2TH"/>
</dbReference>
<dbReference type="RefSeq" id="WP_191077202.1">
    <property type="nucleotide sequence ID" value="NZ_JACTAG010000004.1"/>
</dbReference>
<evidence type="ECO:0000256" key="12">
    <source>
        <dbReference type="ARBA" id="ARBA00023295"/>
    </source>
</evidence>
<comment type="caution">
    <text evidence="16">The sequence shown here is derived from an EMBL/GenBank/DDBJ whole genome shotgun (WGS) entry which is preliminary data.</text>
</comment>
<dbReference type="AlphaFoldDB" id="A0A927D846"/>
<evidence type="ECO:0000256" key="8">
    <source>
        <dbReference type="ARBA" id="ARBA00023125"/>
    </source>
</evidence>
<dbReference type="InterPro" id="IPR012319">
    <property type="entry name" value="FPG_cat"/>
</dbReference>
<keyword evidence="9" id="KW-0234">DNA repair</keyword>
<dbReference type="SMART" id="SM00898">
    <property type="entry name" value="Fapy_DNA_glyco"/>
    <property type="match status" value="1"/>
</dbReference>
<dbReference type="InterPro" id="IPR035937">
    <property type="entry name" value="FPG_N"/>
</dbReference>
<dbReference type="Pfam" id="PF06831">
    <property type="entry name" value="H2TH"/>
    <property type="match status" value="1"/>
</dbReference>
<dbReference type="GO" id="GO:0006284">
    <property type="term" value="P:base-excision repair"/>
    <property type="evidence" value="ECO:0007669"/>
    <property type="project" value="InterPro"/>
</dbReference>
<keyword evidence="4" id="KW-0227">DNA damage</keyword>
<accession>A0A927D846</accession>
<keyword evidence="5 13" id="KW-0863">Zinc-finger</keyword>
<organism evidence="16 17">
    <name type="scientific">Sulfitobacter aestuariivivens</name>
    <dbReference type="NCBI Taxonomy" id="2766981"/>
    <lineage>
        <taxon>Bacteria</taxon>
        <taxon>Pseudomonadati</taxon>
        <taxon>Pseudomonadota</taxon>
        <taxon>Alphaproteobacteria</taxon>
        <taxon>Rhodobacterales</taxon>
        <taxon>Roseobacteraceae</taxon>
        <taxon>Sulfitobacter</taxon>
    </lineage>
</organism>
<evidence type="ECO:0000256" key="5">
    <source>
        <dbReference type="ARBA" id="ARBA00022771"/>
    </source>
</evidence>
<dbReference type="Pfam" id="PF01149">
    <property type="entry name" value="Fapy_DNA_glyco"/>
    <property type="match status" value="1"/>
</dbReference>
<feature type="domain" description="Formamidopyrimidine-DNA glycosylase catalytic" evidence="15">
    <location>
        <begin position="2"/>
        <end position="99"/>
    </location>
</feature>
<dbReference type="InterPro" id="IPR015886">
    <property type="entry name" value="H2TH_FPG"/>
</dbReference>
<evidence type="ECO:0000256" key="13">
    <source>
        <dbReference type="PROSITE-ProRule" id="PRU00391"/>
    </source>
</evidence>
<evidence type="ECO:0000256" key="2">
    <source>
        <dbReference type="ARBA" id="ARBA00012720"/>
    </source>
</evidence>
<evidence type="ECO:0000256" key="1">
    <source>
        <dbReference type="ARBA" id="ARBA00009409"/>
    </source>
</evidence>
<reference evidence="16" key="1">
    <citation type="submission" date="2020-08" db="EMBL/GenBank/DDBJ databases">
        <title>Sulfitobacter aestuariivivens sp. nov., isolated from a tidal flat.</title>
        <authorList>
            <person name="Park S."/>
            <person name="Yoon J.-H."/>
        </authorList>
    </citation>
    <scope>NUCLEOTIDE SEQUENCE</scope>
    <source>
        <strain evidence="16">TSTF-M16</strain>
    </source>
</reference>
<dbReference type="Gene3D" id="1.10.8.50">
    <property type="match status" value="1"/>
</dbReference>
<evidence type="ECO:0000256" key="4">
    <source>
        <dbReference type="ARBA" id="ARBA00022763"/>
    </source>
</evidence>
<keyword evidence="7" id="KW-0862">Zinc</keyword>
<evidence type="ECO:0000259" key="14">
    <source>
        <dbReference type="PROSITE" id="PS51066"/>
    </source>
</evidence>
<name>A0A927D846_9RHOB</name>
<feature type="domain" description="FPG-type" evidence="14">
    <location>
        <begin position="226"/>
        <end position="258"/>
    </location>
</feature>
<keyword evidence="6" id="KW-0378">Hydrolase</keyword>
<evidence type="ECO:0000256" key="11">
    <source>
        <dbReference type="ARBA" id="ARBA00023268"/>
    </source>
</evidence>
<evidence type="ECO:0000313" key="16">
    <source>
        <dbReference type="EMBL" id="MBD3666171.1"/>
    </source>
</evidence>
<dbReference type="EC" id="4.2.99.18" evidence="2"/>
<keyword evidence="17" id="KW-1185">Reference proteome</keyword>
<sequence length="258" mass="28111">MPEGHTIHRAAQDHGALIAGHRVSAVSPQGRFADGAALIDGALCLGTEALGKHLLYHFDVQQTLHLHLGLGGYFVTGAQPASAPRDVTRLRIETGRALIDIIGPNTCELIPNDALDGFRHRYGPDLLAADPDPDRAIAAIRKSRAPIARLLMDQKVISGIGNIYRAEILWLRGLDPMTPGKNLSETQLRALWDDMRALLQIGVATGAIITNSETPSPKREVRERTNIFGKDICPRCDGQIVKSQLSGRTLYHCPRCQT</sequence>
<dbReference type="GO" id="GO:0003684">
    <property type="term" value="F:damaged DNA binding"/>
    <property type="evidence" value="ECO:0007669"/>
    <property type="project" value="InterPro"/>
</dbReference>
<dbReference type="CDD" id="cd08970">
    <property type="entry name" value="AcNei1_N"/>
    <property type="match status" value="1"/>
</dbReference>
<keyword evidence="12" id="KW-0326">Glycosidase</keyword>
<dbReference type="PANTHER" id="PTHR42697:SF1">
    <property type="entry name" value="ENDONUCLEASE 8"/>
    <property type="match status" value="1"/>
</dbReference>
<dbReference type="GO" id="GO:0008270">
    <property type="term" value="F:zinc ion binding"/>
    <property type="evidence" value="ECO:0007669"/>
    <property type="project" value="UniProtKB-KW"/>
</dbReference>
<evidence type="ECO:0000256" key="6">
    <source>
        <dbReference type="ARBA" id="ARBA00022801"/>
    </source>
</evidence>
<dbReference type="SUPFAM" id="SSF57716">
    <property type="entry name" value="Glucocorticoid receptor-like (DNA-binding domain)"/>
    <property type="match status" value="1"/>
</dbReference>
<dbReference type="GO" id="GO:0000703">
    <property type="term" value="F:oxidized pyrimidine nucleobase lesion DNA N-glycosylase activity"/>
    <property type="evidence" value="ECO:0007669"/>
    <property type="project" value="TreeGrafter"/>
</dbReference>
<dbReference type="GO" id="GO:0140078">
    <property type="term" value="F:class I DNA-(apurinic or apyrimidinic site) endonuclease activity"/>
    <property type="evidence" value="ECO:0007669"/>
    <property type="project" value="UniProtKB-EC"/>
</dbReference>
<dbReference type="PROSITE" id="PS51066">
    <property type="entry name" value="ZF_FPG_2"/>
    <property type="match status" value="1"/>
</dbReference>